<dbReference type="AlphaFoldDB" id="X1E0L4"/>
<dbReference type="Gene3D" id="3.10.20.30">
    <property type="match status" value="1"/>
</dbReference>
<comment type="caution">
    <text evidence="2">The sequence shown here is derived from an EMBL/GenBank/DDBJ whole genome shotgun (WGS) entry which is preliminary data.</text>
</comment>
<evidence type="ECO:0000313" key="2">
    <source>
        <dbReference type="EMBL" id="GAH10719.1"/>
    </source>
</evidence>
<sequence>PTISATSFTTYKPEVGMMNYKDIPIQVVEISPLYIGDSDINKYRFIRNSNVLCVCIRTREDFDLAVRQLENHLILLTNMPFSNSKEHRYRPLDQIVEKPALVVSWTDIKGIDLTVVDINDTKSIVGQLYLLLNIKRIYCIKNGKIEGEPLVFPASQEVTTGHFIERLGKRFLQKFNRARITGVSAKYEGQIVGLEHALYDGDKVELMK</sequence>
<dbReference type="InterPro" id="IPR004095">
    <property type="entry name" value="TGS"/>
</dbReference>
<organism evidence="2">
    <name type="scientific">marine sediment metagenome</name>
    <dbReference type="NCBI Taxonomy" id="412755"/>
    <lineage>
        <taxon>unclassified sequences</taxon>
        <taxon>metagenomes</taxon>
        <taxon>ecological metagenomes</taxon>
    </lineage>
</organism>
<dbReference type="EMBL" id="BART01031104">
    <property type="protein sequence ID" value="GAH10719.1"/>
    <property type="molecule type" value="Genomic_DNA"/>
</dbReference>
<protein>
    <recommendedName>
        <fullName evidence="1">TGS domain-containing protein</fullName>
    </recommendedName>
</protein>
<feature type="domain" description="TGS" evidence="1">
    <location>
        <begin position="137"/>
        <end position="208"/>
    </location>
</feature>
<feature type="non-terminal residue" evidence="2">
    <location>
        <position position="1"/>
    </location>
</feature>
<name>X1E0L4_9ZZZZ</name>
<reference evidence="2" key="1">
    <citation type="journal article" date="2014" name="Front. Microbiol.">
        <title>High frequency of phylogenetically diverse reductive dehalogenase-homologous genes in deep subseafloor sedimentary metagenomes.</title>
        <authorList>
            <person name="Kawai M."/>
            <person name="Futagami T."/>
            <person name="Toyoda A."/>
            <person name="Takaki Y."/>
            <person name="Nishi S."/>
            <person name="Hori S."/>
            <person name="Arai W."/>
            <person name="Tsubouchi T."/>
            <person name="Morono Y."/>
            <person name="Uchiyama I."/>
            <person name="Ito T."/>
            <person name="Fujiyama A."/>
            <person name="Inagaki F."/>
            <person name="Takami H."/>
        </authorList>
    </citation>
    <scope>NUCLEOTIDE SEQUENCE</scope>
    <source>
        <strain evidence="2">Expedition CK06-06</strain>
    </source>
</reference>
<dbReference type="InterPro" id="IPR012675">
    <property type="entry name" value="Beta-grasp_dom_sf"/>
</dbReference>
<gene>
    <name evidence="2" type="ORF">S01H4_54101</name>
</gene>
<proteinExistence type="predicted"/>
<accession>X1E0L4</accession>
<evidence type="ECO:0000259" key="1">
    <source>
        <dbReference type="Pfam" id="PF02824"/>
    </source>
</evidence>
<dbReference type="Pfam" id="PF02824">
    <property type="entry name" value="TGS"/>
    <property type="match status" value="1"/>
</dbReference>